<protein>
    <submittedName>
        <fullName evidence="1">Bll3563 protein</fullName>
    </submittedName>
</protein>
<evidence type="ECO:0000313" key="1">
    <source>
        <dbReference type="EMBL" id="GAL18241.1"/>
    </source>
</evidence>
<keyword evidence="2" id="KW-1185">Reference proteome</keyword>
<reference evidence="1 2" key="1">
    <citation type="submission" date="2014-09" db="EMBL/GenBank/DDBJ databases">
        <title>Vibrio maritimus JCM 19235. (C45) whole genome shotgun sequence.</title>
        <authorList>
            <person name="Sawabe T."/>
            <person name="Meirelles P."/>
            <person name="Nakanishi M."/>
            <person name="Sayaka M."/>
            <person name="Hattori M."/>
            <person name="Ohkuma M."/>
        </authorList>
    </citation>
    <scope>NUCLEOTIDE SEQUENCE [LARGE SCALE GENOMIC DNA]</scope>
    <source>
        <strain evidence="2">JCM19235</strain>
    </source>
</reference>
<accession>A0A090RSH2</accession>
<organism evidence="1 2">
    <name type="scientific">Vibrio maritimus</name>
    <dbReference type="NCBI Taxonomy" id="990268"/>
    <lineage>
        <taxon>Bacteria</taxon>
        <taxon>Pseudomonadati</taxon>
        <taxon>Pseudomonadota</taxon>
        <taxon>Gammaproteobacteria</taxon>
        <taxon>Vibrionales</taxon>
        <taxon>Vibrionaceae</taxon>
        <taxon>Vibrio</taxon>
    </lineage>
</organism>
<proteinExistence type="predicted"/>
<dbReference type="STRING" id="990268.JCM19235_6794"/>
<dbReference type="AlphaFoldDB" id="A0A090RSH2"/>
<name>A0A090RSH2_9VIBR</name>
<comment type="caution">
    <text evidence="1">The sequence shown here is derived from an EMBL/GenBank/DDBJ whole genome shotgun (WGS) entry which is preliminary data.</text>
</comment>
<sequence>MSTIYTGSTNTTGTGSATGLTAENAFLAVFSGDWVLTEESVFVSDLGNDVIATNQGKWNQAGYKEISIETDKNFIFIDNFVDVDVLATSNRGTDVTVLDAKRGDIATGNGRDVVEISAYSNASSATGWGNMFNVDTGAGSDIIQMTHSKNSQWTEFNIDAGRGHDFVDVSELYDPVSGVSRFADGGRGVDFLKFSGDNTLEFENFEVVIGGDSAALELDDDLLESNDSLAALNIGLVLSNINLSTDLAFETNEGLSVQEVLLLEASGFDSTEFTSVTLMGEGDSEYTVLTDSDDFAIV</sequence>
<dbReference type="OrthoDB" id="5891950at2"/>
<evidence type="ECO:0000313" key="2">
    <source>
        <dbReference type="Proteomes" id="UP000029228"/>
    </source>
</evidence>
<gene>
    <name evidence="1" type="ORF">JCM19235_6794</name>
</gene>
<dbReference type="EMBL" id="BBMR01000002">
    <property type="protein sequence ID" value="GAL18241.1"/>
    <property type="molecule type" value="Genomic_DNA"/>
</dbReference>
<dbReference type="Proteomes" id="UP000029228">
    <property type="component" value="Unassembled WGS sequence"/>
</dbReference>